<feature type="region of interest" description="Disordered" evidence="1">
    <location>
        <begin position="38"/>
        <end position="65"/>
    </location>
</feature>
<gene>
    <name evidence="2" type="ORF">GCM10019071_39210</name>
</gene>
<protein>
    <submittedName>
        <fullName evidence="2">Uncharacterized protein</fullName>
    </submittedName>
</protein>
<evidence type="ECO:0000313" key="3">
    <source>
        <dbReference type="Proteomes" id="UP000628109"/>
    </source>
</evidence>
<name>A0ABQ1FBX8_SPHSA</name>
<evidence type="ECO:0000313" key="2">
    <source>
        <dbReference type="EMBL" id="GGA04684.1"/>
    </source>
</evidence>
<reference evidence="3" key="1">
    <citation type="journal article" date="2019" name="Int. J. Syst. Evol. Microbiol.">
        <title>The Global Catalogue of Microorganisms (GCM) 10K type strain sequencing project: providing services to taxonomists for standard genome sequencing and annotation.</title>
        <authorList>
            <consortium name="The Broad Institute Genomics Platform"/>
            <consortium name="The Broad Institute Genome Sequencing Center for Infectious Disease"/>
            <person name="Wu L."/>
            <person name="Ma J."/>
        </authorList>
    </citation>
    <scope>NUCLEOTIDE SEQUENCE [LARGE SCALE GENOMIC DNA]</scope>
    <source>
        <strain evidence="3">CCM 7327</strain>
    </source>
</reference>
<keyword evidence="3" id="KW-1185">Reference proteome</keyword>
<evidence type="ECO:0000256" key="1">
    <source>
        <dbReference type="SAM" id="MobiDB-lite"/>
    </source>
</evidence>
<sequence>MPGMAARFLDQRHMPVMQRAHGGHQSHRFSVAFQRIDGGTQGRQVTEDLHDRNGSDKGIDRGISC</sequence>
<dbReference type="Proteomes" id="UP000628109">
    <property type="component" value="Unassembled WGS sequence"/>
</dbReference>
<comment type="caution">
    <text evidence="2">The sequence shown here is derived from an EMBL/GenBank/DDBJ whole genome shotgun (WGS) entry which is preliminary data.</text>
</comment>
<organism evidence="2 3">
    <name type="scientific">Sphingobium fuliginis (strain ATCC 27551)</name>
    <dbReference type="NCBI Taxonomy" id="336203"/>
    <lineage>
        <taxon>Bacteria</taxon>
        <taxon>Pseudomonadati</taxon>
        <taxon>Pseudomonadota</taxon>
        <taxon>Alphaproteobacteria</taxon>
        <taxon>Sphingomonadales</taxon>
        <taxon>Sphingomonadaceae</taxon>
        <taxon>Sphingobium</taxon>
    </lineage>
</organism>
<feature type="compositionally biased region" description="Basic and acidic residues" evidence="1">
    <location>
        <begin position="45"/>
        <end position="65"/>
    </location>
</feature>
<proteinExistence type="predicted"/>
<dbReference type="EMBL" id="BMDU01000011">
    <property type="protein sequence ID" value="GGA04684.1"/>
    <property type="molecule type" value="Genomic_DNA"/>
</dbReference>
<accession>A0ABQ1FBX8</accession>